<dbReference type="EMBL" id="JACTNZ010000006">
    <property type="protein sequence ID" value="KAG5544246.1"/>
    <property type="molecule type" value="Genomic_DNA"/>
</dbReference>
<dbReference type="InterPro" id="IPR001117">
    <property type="entry name" value="Cu-oxidase_2nd"/>
</dbReference>
<dbReference type="CDD" id="cd13849">
    <property type="entry name" value="CuRO_1_LCC_plant"/>
    <property type="match status" value="1"/>
</dbReference>
<keyword evidence="7" id="KW-0964">Secreted</keyword>
<comment type="cofactor">
    <cofactor evidence="2">
        <name>Cu cation</name>
        <dbReference type="ChEBI" id="CHEBI:23378"/>
    </cofactor>
</comment>
<dbReference type="Pfam" id="PF00394">
    <property type="entry name" value="Cu-oxidase"/>
    <property type="match status" value="1"/>
</dbReference>
<dbReference type="Proteomes" id="UP000823749">
    <property type="component" value="Chromosome 6"/>
</dbReference>
<evidence type="ECO:0000256" key="14">
    <source>
        <dbReference type="SAM" id="MobiDB-lite"/>
    </source>
</evidence>
<keyword evidence="13" id="KW-0439">Lignin degradation</keyword>
<keyword evidence="10" id="KW-0560">Oxidoreductase</keyword>
<organism evidence="20 21">
    <name type="scientific">Rhododendron griersonianum</name>
    <dbReference type="NCBI Taxonomy" id="479676"/>
    <lineage>
        <taxon>Eukaryota</taxon>
        <taxon>Viridiplantae</taxon>
        <taxon>Streptophyta</taxon>
        <taxon>Embryophyta</taxon>
        <taxon>Tracheophyta</taxon>
        <taxon>Spermatophyta</taxon>
        <taxon>Magnoliopsida</taxon>
        <taxon>eudicotyledons</taxon>
        <taxon>Gunneridae</taxon>
        <taxon>Pentapetalae</taxon>
        <taxon>asterids</taxon>
        <taxon>Ericales</taxon>
        <taxon>Ericaceae</taxon>
        <taxon>Ericoideae</taxon>
        <taxon>Rhodoreae</taxon>
        <taxon>Rhododendron</taxon>
    </lineage>
</organism>
<dbReference type="AlphaFoldDB" id="A0AAV6JVM8"/>
<feature type="chain" id="PRO_5043708818" description="laccase" evidence="15">
    <location>
        <begin position="27"/>
        <end position="1090"/>
    </location>
</feature>
<dbReference type="GO" id="GO:0046274">
    <property type="term" value="P:lignin catabolic process"/>
    <property type="evidence" value="ECO:0007669"/>
    <property type="project" value="UniProtKB-KW"/>
</dbReference>
<keyword evidence="9" id="KW-0677">Repeat</keyword>
<evidence type="ECO:0000256" key="9">
    <source>
        <dbReference type="ARBA" id="ARBA00022737"/>
    </source>
</evidence>
<dbReference type="PROSITE" id="PS00080">
    <property type="entry name" value="MULTICOPPER_OXIDASE2"/>
    <property type="match status" value="1"/>
</dbReference>
<feature type="region of interest" description="Disordered" evidence="14">
    <location>
        <begin position="661"/>
        <end position="694"/>
    </location>
</feature>
<feature type="region of interest" description="Disordered" evidence="14">
    <location>
        <begin position="616"/>
        <end position="646"/>
    </location>
</feature>
<dbReference type="Pfam" id="PF07732">
    <property type="entry name" value="Cu-oxidase_3"/>
    <property type="match status" value="1"/>
</dbReference>
<dbReference type="SUPFAM" id="SSF49503">
    <property type="entry name" value="Cupredoxins"/>
    <property type="match status" value="3"/>
</dbReference>
<proteinExistence type="inferred from homology"/>
<dbReference type="PANTHER" id="PTHR11709:SF410">
    <property type="entry name" value="LACCASE"/>
    <property type="match status" value="1"/>
</dbReference>
<evidence type="ECO:0000256" key="8">
    <source>
        <dbReference type="ARBA" id="ARBA00022723"/>
    </source>
</evidence>
<feature type="domain" description="FAR1" evidence="17">
    <location>
        <begin position="202"/>
        <end position="310"/>
    </location>
</feature>
<evidence type="ECO:0000256" key="15">
    <source>
        <dbReference type="SAM" id="SignalP"/>
    </source>
</evidence>
<feature type="domain" description="Plastocyanin-like" evidence="18">
    <location>
        <begin position="959"/>
        <end position="1073"/>
    </location>
</feature>
<evidence type="ECO:0000256" key="2">
    <source>
        <dbReference type="ARBA" id="ARBA00001935"/>
    </source>
</evidence>
<keyword evidence="8" id="KW-0479">Metal-binding</keyword>
<feature type="domain" description="Plastocyanin-like" evidence="16">
    <location>
        <begin position="697"/>
        <end position="838"/>
    </location>
</feature>
<comment type="catalytic activity">
    <reaction evidence="1">
        <text>4 hydroquinone + O2 = 4 benzosemiquinone + 2 H2O</text>
        <dbReference type="Rhea" id="RHEA:11276"/>
        <dbReference type="ChEBI" id="CHEBI:15377"/>
        <dbReference type="ChEBI" id="CHEBI:15379"/>
        <dbReference type="ChEBI" id="CHEBI:17594"/>
        <dbReference type="ChEBI" id="CHEBI:17977"/>
        <dbReference type="EC" id="1.10.3.2"/>
    </reaction>
</comment>
<accession>A0AAV6JVM8</accession>
<keyword evidence="11" id="KW-0186">Copper</keyword>
<dbReference type="InterPro" id="IPR008972">
    <property type="entry name" value="Cupredoxin"/>
</dbReference>
<evidence type="ECO:0000313" key="21">
    <source>
        <dbReference type="Proteomes" id="UP000823749"/>
    </source>
</evidence>
<keyword evidence="21" id="KW-1185">Reference proteome</keyword>
<dbReference type="CDD" id="cd13875">
    <property type="entry name" value="CuRO_2_LCC_plant"/>
    <property type="match status" value="1"/>
</dbReference>
<dbReference type="InterPro" id="IPR034289">
    <property type="entry name" value="CuRO_3_LCC"/>
</dbReference>
<dbReference type="PANTHER" id="PTHR11709">
    <property type="entry name" value="MULTI-COPPER OXIDASE"/>
    <property type="match status" value="1"/>
</dbReference>
<dbReference type="GO" id="GO:0048046">
    <property type="term" value="C:apoplast"/>
    <property type="evidence" value="ECO:0007669"/>
    <property type="project" value="UniProtKB-SubCell"/>
</dbReference>
<evidence type="ECO:0000256" key="4">
    <source>
        <dbReference type="ARBA" id="ARBA00010609"/>
    </source>
</evidence>
<comment type="caution">
    <text evidence="20">The sequence shown here is derived from an EMBL/GenBank/DDBJ whole genome shotgun (WGS) entry which is preliminary data.</text>
</comment>
<evidence type="ECO:0000259" key="18">
    <source>
        <dbReference type="Pfam" id="PF07731"/>
    </source>
</evidence>
<dbReference type="Pfam" id="PF03101">
    <property type="entry name" value="FAR1"/>
    <property type="match status" value="1"/>
</dbReference>
<comment type="similarity">
    <text evidence="4">Belongs to the multicopper oxidase family.</text>
</comment>
<dbReference type="CDD" id="cd13897">
    <property type="entry name" value="CuRO_3_LCC_plant"/>
    <property type="match status" value="1"/>
</dbReference>
<evidence type="ECO:0000256" key="7">
    <source>
        <dbReference type="ARBA" id="ARBA00022525"/>
    </source>
</evidence>
<evidence type="ECO:0000256" key="3">
    <source>
        <dbReference type="ARBA" id="ARBA00004271"/>
    </source>
</evidence>
<evidence type="ECO:0000256" key="10">
    <source>
        <dbReference type="ARBA" id="ARBA00023002"/>
    </source>
</evidence>
<reference evidence="20 21" key="1">
    <citation type="submission" date="2020-08" db="EMBL/GenBank/DDBJ databases">
        <title>Plant Genome Project.</title>
        <authorList>
            <person name="Zhang R.-G."/>
        </authorList>
    </citation>
    <scope>NUCLEOTIDE SEQUENCE [LARGE SCALE GENOMIC DNA]</scope>
    <source>
        <strain evidence="20">WSP0</strain>
        <tissue evidence="20">Leaf</tissue>
    </source>
</reference>
<keyword evidence="6" id="KW-0052">Apoplast</keyword>
<dbReference type="InterPro" id="IPR011707">
    <property type="entry name" value="Cu-oxidase-like_N"/>
</dbReference>
<evidence type="ECO:0000256" key="11">
    <source>
        <dbReference type="ARBA" id="ARBA00023008"/>
    </source>
</evidence>
<dbReference type="GO" id="GO:0005507">
    <property type="term" value="F:copper ion binding"/>
    <property type="evidence" value="ECO:0007669"/>
    <property type="project" value="InterPro"/>
</dbReference>
<evidence type="ECO:0000259" key="19">
    <source>
        <dbReference type="Pfam" id="PF07732"/>
    </source>
</evidence>
<dbReference type="InterPro" id="IPR011706">
    <property type="entry name" value="Cu-oxidase_C"/>
</dbReference>
<evidence type="ECO:0000259" key="16">
    <source>
        <dbReference type="Pfam" id="PF00394"/>
    </source>
</evidence>
<dbReference type="GO" id="GO:0052716">
    <property type="term" value="F:hydroquinone:oxygen oxidoreductase activity"/>
    <property type="evidence" value="ECO:0007669"/>
    <property type="project" value="UniProtKB-EC"/>
</dbReference>
<evidence type="ECO:0000256" key="1">
    <source>
        <dbReference type="ARBA" id="ARBA00000349"/>
    </source>
</evidence>
<comment type="subcellular location">
    <subcellularLocation>
        <location evidence="3">Secreted</location>
        <location evidence="3">Extracellular space</location>
        <location evidence="3">Apoplast</location>
    </subcellularLocation>
</comment>
<dbReference type="Pfam" id="PF07731">
    <property type="entry name" value="Cu-oxidase_2"/>
    <property type="match status" value="1"/>
</dbReference>
<evidence type="ECO:0000256" key="13">
    <source>
        <dbReference type="ARBA" id="ARBA00023185"/>
    </source>
</evidence>
<dbReference type="InterPro" id="IPR034285">
    <property type="entry name" value="CuRO_2_LCC"/>
</dbReference>
<dbReference type="InterPro" id="IPR004330">
    <property type="entry name" value="FAR1_DNA_bnd_dom"/>
</dbReference>
<evidence type="ECO:0000256" key="5">
    <source>
        <dbReference type="ARBA" id="ARBA00012297"/>
    </source>
</evidence>
<evidence type="ECO:0000259" key="17">
    <source>
        <dbReference type="Pfam" id="PF03101"/>
    </source>
</evidence>
<evidence type="ECO:0000256" key="6">
    <source>
        <dbReference type="ARBA" id="ARBA00022523"/>
    </source>
</evidence>
<dbReference type="InterPro" id="IPR002355">
    <property type="entry name" value="Cu_oxidase_Cu_BS"/>
</dbReference>
<dbReference type="InterPro" id="IPR034288">
    <property type="entry name" value="CuRO_1_LCC"/>
</dbReference>
<dbReference type="Gene3D" id="2.60.40.420">
    <property type="entry name" value="Cupredoxins - blue copper proteins"/>
    <property type="match status" value="3"/>
</dbReference>
<protein>
    <recommendedName>
        <fullName evidence="5">laccase</fullName>
        <ecNumber evidence="5">1.10.3.2</ecNumber>
    </recommendedName>
</protein>
<evidence type="ECO:0000313" key="20">
    <source>
        <dbReference type="EMBL" id="KAG5544246.1"/>
    </source>
</evidence>
<dbReference type="EC" id="1.10.3.2" evidence="5"/>
<feature type="signal peptide" evidence="15">
    <location>
        <begin position="1"/>
        <end position="26"/>
    </location>
</feature>
<sequence length="1090" mass="123261">MGSRKNLKLELMGIFLLNVFVFSVQQTTIPTINWVLNETSYTRLCSTKKILTVNGLFPGPVLRVRKGDRVTVNVENQGRYNVTVHWHGVKQPRNPWSDGPEYVTQCPIKPGANFSYDLIFSSEEGTIWWHAHSDWSRATVHGPIIVYPENGTTYPFSQPDDEFPIVLDDFEVEDFQTPNNDVEVLESPSSEMSFATIDEARKYYEDYGRQNGFWIRTRTSSKGQNQSNEVTSILFVCAKEGKYCARPKNDGVVEGDEKREEDEEVKTKKRFRNRSTVRCDCKAHLRIRYDKWSSKWKVTVFNDSHNHQLVTPSKRMKMRSNRYMPKPIKDLTEVFQKENLEVSKVASIFGGEYMGFDNRDCYNHLRNHGAKVYTRNIFNKFKDEISEAFNYKVEEMTNADGFQSFVVKSKVNELQKFTVTLDSQTYEDHFILPRWRQKANKFRIIDSEGLVHDDGKEESEALRLSHMCQESTKLACLAAPSYESYKIYIEAMNDLSEKLLKISSYVPPPVNVCHEIDDLHSTERTEVLLLDPNISKTKGRKKNVKGKDSTIHSGRLKSGIELALNKKKRKCNLCKGIGHDKRTCPENPMSKANKGKKNWSNSFSFKKLLPKSETGSLRFRDHRKGSSEPIFFQRRRSLTPADEGKTDKLFGGAATCARHGRASTEKEALVGEANTSSEAAAEGDGQARRREGTGDASWFKGDVMELIQTALAGGGEPNKSDALTINGQPGDLYNCSKQGTYKIVFDYGKTYLLRLINSIMNEEMFFMIAQHNFTVVGADGAYIKPLETDFIFIAPGQTMDVLIKANQSPSHYYMAARAYSGVVYDNTTTTAIIQYNGNYTPPSTPAFPNLPDYNDTDATTNFTRQLKALASKDHPIDVPKTVDVQMFVTISVNTLPCANNSCDGPNGSKLAASLNNISFVHPEVDILQAYYRKLVGIYETDFPNMPATVFNYTADELLLPERATKAKVIEYNSTVEIVFQGTNLLNAAENHPMHLHGYSFYLIGKGYGNFDNATDPDLYNLADPPEVNTVGVPKNGWAVIRFRADNPGVWFMHCHLERHSSWGMDTVLIVKNGNTEATSMRPPPNYLNPC</sequence>
<gene>
    <name evidence="20" type="ORF">RHGRI_016860</name>
</gene>
<keyword evidence="12" id="KW-0325">Glycoprotein</keyword>
<dbReference type="InterPro" id="IPR045087">
    <property type="entry name" value="Cu-oxidase_fam"/>
</dbReference>
<name>A0AAV6JVM8_9ERIC</name>
<evidence type="ECO:0000256" key="12">
    <source>
        <dbReference type="ARBA" id="ARBA00023180"/>
    </source>
</evidence>
<keyword evidence="15" id="KW-0732">Signal</keyword>
<feature type="domain" description="Plastocyanin-like" evidence="19">
    <location>
        <begin position="38"/>
        <end position="150"/>
    </location>
</feature>